<proteinExistence type="predicted"/>
<name>A0A3B0FD01_PSEPS</name>
<feature type="transmembrane region" description="Helical" evidence="1">
    <location>
        <begin position="37"/>
        <end position="61"/>
    </location>
</feature>
<evidence type="ECO:0000313" key="2">
    <source>
        <dbReference type="EMBL" id="RKO19401.1"/>
    </source>
</evidence>
<keyword evidence="1" id="KW-0472">Membrane</keyword>
<keyword evidence="1" id="KW-0812">Transmembrane</keyword>
<evidence type="ECO:0000313" key="3">
    <source>
        <dbReference type="Proteomes" id="UP000273159"/>
    </source>
</evidence>
<dbReference type="Proteomes" id="UP000273159">
    <property type="component" value="Unassembled WGS sequence"/>
</dbReference>
<sequence length="254" mass="25831">MKNVRVDETFSNALRAELVSRVQKTVPVGPRKQPARLWLAAGALAGVGLLGGVAAGAAGIFDSPKSAPSSLQPSAPSSYRAEDTLGAFSGLSHDYNPLSSPDALAALSQVVVQGTVEGVREGRTGKGIDSIVLIVHIKDVVKGELPPGNDGNVYLELPGSGSPDPRYYSKALPEGAAVVAYTVTAPDGAPHAGTDVKIENPKAGRPDGQALFLPAGPQGLILQVGEEAVVWPLIGAQAPGDIADTLPGGGLIRG</sequence>
<dbReference type="AlphaFoldDB" id="A0A3B0FD01"/>
<comment type="caution">
    <text evidence="2">The sequence shown here is derived from an EMBL/GenBank/DDBJ whole genome shotgun (WGS) entry which is preliminary data.</text>
</comment>
<evidence type="ECO:0000256" key="1">
    <source>
        <dbReference type="SAM" id="Phobius"/>
    </source>
</evidence>
<organism evidence="2 3">
    <name type="scientific">Pseudarthrobacter phenanthrenivorans</name>
    <name type="common">Arthrobacter phenanthrenivorans</name>
    <dbReference type="NCBI Taxonomy" id="361575"/>
    <lineage>
        <taxon>Bacteria</taxon>
        <taxon>Bacillati</taxon>
        <taxon>Actinomycetota</taxon>
        <taxon>Actinomycetes</taxon>
        <taxon>Micrococcales</taxon>
        <taxon>Micrococcaceae</taxon>
        <taxon>Pseudarthrobacter</taxon>
    </lineage>
</organism>
<gene>
    <name evidence="2" type="ORF">D7Z96_20600</name>
</gene>
<reference evidence="2 3" key="1">
    <citation type="submission" date="2018-10" db="EMBL/GenBank/DDBJ databases">
        <title>Genome-guide identification and characterization of bacteria that degrade polycyclic aromatic hydrocarbons and resist hexavalent chromium simultaneously.</title>
        <authorList>
            <person name="Feng H."/>
        </authorList>
    </citation>
    <scope>NUCLEOTIDE SEQUENCE [LARGE SCALE GENOMIC DNA]</scope>
    <source>
        <strain evidence="2 3">J015</strain>
    </source>
</reference>
<dbReference type="EMBL" id="RBNH01000041">
    <property type="protein sequence ID" value="RKO19401.1"/>
    <property type="molecule type" value="Genomic_DNA"/>
</dbReference>
<dbReference type="RefSeq" id="WP_120693761.1">
    <property type="nucleotide sequence ID" value="NZ_RBNH01000041.1"/>
</dbReference>
<keyword evidence="1" id="KW-1133">Transmembrane helix</keyword>
<reference evidence="3" key="2">
    <citation type="submission" date="2018-10" db="EMBL/GenBank/DDBJ databases">
        <authorList>
            <person name="Wang Y."/>
            <person name="Wang J."/>
            <person name="Yang X."/>
            <person name="Wang Z."/>
            <person name="Huang Y."/>
        </authorList>
    </citation>
    <scope>NUCLEOTIDE SEQUENCE [LARGE SCALE GENOMIC DNA]</scope>
    <source>
        <strain evidence="3">J015</strain>
    </source>
</reference>
<protein>
    <submittedName>
        <fullName evidence="2">Uncharacterized protein</fullName>
    </submittedName>
</protein>
<accession>A0A3B0FD01</accession>